<protein>
    <submittedName>
        <fullName evidence="2">Uncharacterized mitochondrial protein AtMg00860-like</fullName>
    </submittedName>
</protein>
<dbReference type="GeneID" id="113718450"/>
<dbReference type="RefSeq" id="XP_027099155.1">
    <property type="nucleotide sequence ID" value="XM_027243354.1"/>
</dbReference>
<dbReference type="PANTHER" id="PTHR37984:SF5">
    <property type="entry name" value="PROTEIN NYNRIN-LIKE"/>
    <property type="match status" value="1"/>
</dbReference>
<dbReference type="Proteomes" id="UP001652660">
    <property type="component" value="Chromosome 11c"/>
</dbReference>
<reference evidence="1" key="1">
    <citation type="journal article" date="2025" name="Foods">
        <title>Unveiling the Microbial Signatures of Arabica Coffee Cherries: Insights into Ripeness Specific Diversity, Functional Traits, and Implications for Quality and Safety.</title>
        <authorList>
            <consortium name="RefSeq"/>
            <person name="Tenea G.N."/>
            <person name="Cifuentes V."/>
            <person name="Reyes P."/>
            <person name="Cevallos-Vallejos M."/>
        </authorList>
    </citation>
    <scope>NUCLEOTIDE SEQUENCE [LARGE SCALE GENOMIC DNA]</scope>
</reference>
<proteinExistence type="predicted"/>
<dbReference type="SUPFAM" id="SSF56672">
    <property type="entry name" value="DNA/RNA polymerases"/>
    <property type="match status" value="1"/>
</dbReference>
<dbReference type="AlphaFoldDB" id="A0A6P6V969"/>
<dbReference type="PANTHER" id="PTHR37984">
    <property type="entry name" value="PROTEIN CBG26694"/>
    <property type="match status" value="1"/>
</dbReference>
<accession>A0A6P6V969</accession>
<dbReference type="Gene3D" id="3.30.70.270">
    <property type="match status" value="3"/>
</dbReference>
<reference evidence="2" key="2">
    <citation type="submission" date="2025-08" db="UniProtKB">
        <authorList>
            <consortium name="RefSeq"/>
        </authorList>
    </citation>
    <scope>IDENTIFICATION</scope>
    <source>
        <tissue evidence="2">Leaves</tissue>
    </source>
</reference>
<sequence>MAFCIDYRRLNEMTIEDRYPIPNVDELINELAGSSATLELHVEHLRTILSVLRKHSLFAKRSKCSFAQQRVEYLGHTITENEVSMDQSKIERIMNWPTPKTIKELRGFLGLTGYYRRFIRYYGVICRPLIDLLRKDNFVWKQRHSKHLIH</sequence>
<dbReference type="InterPro" id="IPR043502">
    <property type="entry name" value="DNA/RNA_pol_sf"/>
</dbReference>
<evidence type="ECO:0000313" key="1">
    <source>
        <dbReference type="Proteomes" id="UP001652660"/>
    </source>
</evidence>
<evidence type="ECO:0000313" key="2">
    <source>
        <dbReference type="RefSeq" id="XP_027099155.1"/>
    </source>
</evidence>
<gene>
    <name evidence="2" type="primary">LOC113718450</name>
</gene>
<dbReference type="OrthoDB" id="1928132at2759"/>
<organism evidence="1 2">
    <name type="scientific">Coffea arabica</name>
    <name type="common">Arabian coffee</name>
    <dbReference type="NCBI Taxonomy" id="13443"/>
    <lineage>
        <taxon>Eukaryota</taxon>
        <taxon>Viridiplantae</taxon>
        <taxon>Streptophyta</taxon>
        <taxon>Embryophyta</taxon>
        <taxon>Tracheophyta</taxon>
        <taxon>Spermatophyta</taxon>
        <taxon>Magnoliopsida</taxon>
        <taxon>eudicotyledons</taxon>
        <taxon>Gunneridae</taxon>
        <taxon>Pentapetalae</taxon>
        <taxon>asterids</taxon>
        <taxon>lamiids</taxon>
        <taxon>Gentianales</taxon>
        <taxon>Rubiaceae</taxon>
        <taxon>Ixoroideae</taxon>
        <taxon>Gardenieae complex</taxon>
        <taxon>Bertiereae - Coffeeae clade</taxon>
        <taxon>Coffeeae</taxon>
        <taxon>Coffea</taxon>
    </lineage>
</organism>
<dbReference type="InterPro" id="IPR050951">
    <property type="entry name" value="Retrovirus_Pol_polyprotein"/>
</dbReference>
<dbReference type="InterPro" id="IPR043128">
    <property type="entry name" value="Rev_trsase/Diguanyl_cyclase"/>
</dbReference>
<name>A0A6P6V969_COFAR</name>
<keyword evidence="1" id="KW-1185">Reference proteome</keyword>